<sequence length="996" mass="113881">MPRKKMLTSSRVKMTILDNRSHSTRTTTASLTQIRREHLAEEQRRAEQIRENSLHMRTLLAEAHLEAGPDYVNNDHDESMFHNEDTAEQCNDSEENVDGPLFSEFLRTSASQPEAVSNRRQDKRTCTQRNRLANTAWAQQIPTLVEAYLRWKHEPQNHCADDPSHHTFTVSGVGIMDFSPRLLIRQQHDEVANAALLRHGLLGCSPVQPTVAVRLECLELYHQIRRHQSSFGIQTIAKVLCALHNVTYSSSFRAQFSIAFDIYLEILCNIHSQVDRALGRDPINWRMNGTCPCCMFEMNPNSTPEDCTAWMEITQQNILMALDPQTLFKDDVWSRPTDRSRNQNDHCMENWTAARSVEENKVLVFKQTGIFIMACRHGFVECIIEMKHSGELAKYGLAAINRMLDVCGKDQGLGHDIGCTSRKTIASSSIGAKAQEHNLIIAVNAFHGCAHNRCCQLAHHPLYLEGFGIEDLETCERIFSSSNGACGLIRHASYFHWVQYLDLHFDQWDKDKYLELSNFLHNNYVQALRMIDDYTPLLNEFKTRKYLTDDTFLQWREDEFEFLANLALEPPSDAIAVAYVEELEKLQRTEAMYGSMTGVLFLTYTPASFTSSSGLNSEARQSSRTAEAELLTALQCLRLQMNIVEDFECHHGINRHWEVTDPQYQQAHQYSGQRRFVQAVEELEGLVVQHMFELSKANLSSTGYKMRKYISKAIARRSGAIRTALEKYNNLAPLQVPPRPTLDYADVIGYASLGEFDLLKYSHHDLMMKPWAVPENREMAVKFFKVLCSHEEITRLNVEIGCLGAWVQFEDRHILSTIDSLQDKGSMMLATEVERQFAERHHINNFHHICLNKTSQLTGYNGPPPPSLHMQALTVDLDDEDKEDDDENGDLYDEASRLANTISHLVQQPSALAYCQRGHNTINIGTLPTRTQYYQLKSDGVRMMNEEEEEDDDGDDDDDEEEEEEDKDKDDPDRVEADEGEELDDDFLAVEGYGAL</sequence>
<protein>
    <recommendedName>
        <fullName evidence="4">CxC2-like cysteine cluster KDZ transposase-associated domain-containing protein</fullName>
    </recommendedName>
</protein>
<reference evidence="2" key="1">
    <citation type="journal article" date="2020" name="New Phytol.">
        <title>Comparative genomics reveals dynamic genome evolution in host specialist ectomycorrhizal fungi.</title>
        <authorList>
            <person name="Lofgren L.A."/>
            <person name="Nguyen N.H."/>
            <person name="Vilgalys R."/>
            <person name="Ruytinx J."/>
            <person name="Liao H.L."/>
            <person name="Branco S."/>
            <person name="Kuo A."/>
            <person name="LaButti K."/>
            <person name="Lipzen A."/>
            <person name="Andreopoulos W."/>
            <person name="Pangilinan J."/>
            <person name="Riley R."/>
            <person name="Hundley H."/>
            <person name="Na H."/>
            <person name="Barry K."/>
            <person name="Grigoriev I.V."/>
            <person name="Stajich J.E."/>
            <person name="Kennedy P.G."/>
        </authorList>
    </citation>
    <scope>NUCLEOTIDE SEQUENCE</scope>
    <source>
        <strain evidence="2">DOB743</strain>
    </source>
</reference>
<feature type="compositionally biased region" description="Acidic residues" evidence="1">
    <location>
        <begin position="978"/>
        <end position="988"/>
    </location>
</feature>
<evidence type="ECO:0000256" key="1">
    <source>
        <dbReference type="SAM" id="MobiDB-lite"/>
    </source>
</evidence>
<accession>A0A9P6ZMY4</accession>
<dbReference type="Pfam" id="PF18758">
    <property type="entry name" value="KDZ"/>
    <property type="match status" value="1"/>
</dbReference>
<evidence type="ECO:0000313" key="2">
    <source>
        <dbReference type="EMBL" id="KAG1772889.1"/>
    </source>
</evidence>
<dbReference type="InterPro" id="IPR040521">
    <property type="entry name" value="KDZ"/>
</dbReference>
<dbReference type="PANTHER" id="PTHR33096">
    <property type="entry name" value="CXC2 DOMAIN-CONTAINING PROTEIN"/>
    <property type="match status" value="1"/>
</dbReference>
<organism evidence="2 3">
    <name type="scientific">Suillus placidus</name>
    <dbReference type="NCBI Taxonomy" id="48579"/>
    <lineage>
        <taxon>Eukaryota</taxon>
        <taxon>Fungi</taxon>
        <taxon>Dikarya</taxon>
        <taxon>Basidiomycota</taxon>
        <taxon>Agaricomycotina</taxon>
        <taxon>Agaricomycetes</taxon>
        <taxon>Agaricomycetidae</taxon>
        <taxon>Boletales</taxon>
        <taxon>Suillineae</taxon>
        <taxon>Suillaceae</taxon>
        <taxon>Suillus</taxon>
    </lineage>
</organism>
<keyword evidence="3" id="KW-1185">Reference proteome</keyword>
<name>A0A9P6ZMY4_9AGAM</name>
<dbReference type="AlphaFoldDB" id="A0A9P6ZMY4"/>
<proteinExistence type="predicted"/>
<evidence type="ECO:0000313" key="3">
    <source>
        <dbReference type="Proteomes" id="UP000714275"/>
    </source>
</evidence>
<feature type="compositionally biased region" description="Acidic residues" evidence="1">
    <location>
        <begin position="946"/>
        <end position="968"/>
    </location>
</feature>
<dbReference type="PANTHER" id="PTHR33096:SF1">
    <property type="entry name" value="CXC1-LIKE CYSTEINE CLUSTER ASSOCIATED WITH KDZ TRANSPOSASES DOMAIN-CONTAINING PROTEIN"/>
    <property type="match status" value="1"/>
</dbReference>
<feature type="region of interest" description="Disordered" evidence="1">
    <location>
        <begin position="945"/>
        <end position="996"/>
    </location>
</feature>
<comment type="caution">
    <text evidence="2">The sequence shown here is derived from an EMBL/GenBank/DDBJ whole genome shotgun (WGS) entry which is preliminary data.</text>
</comment>
<dbReference type="EMBL" id="JABBWD010000051">
    <property type="protein sequence ID" value="KAG1772889.1"/>
    <property type="molecule type" value="Genomic_DNA"/>
</dbReference>
<dbReference type="OrthoDB" id="2505969at2759"/>
<evidence type="ECO:0008006" key="4">
    <source>
        <dbReference type="Google" id="ProtNLM"/>
    </source>
</evidence>
<dbReference type="Proteomes" id="UP000714275">
    <property type="component" value="Unassembled WGS sequence"/>
</dbReference>
<gene>
    <name evidence="2" type="ORF">EV702DRAFT_1201363</name>
</gene>